<gene>
    <name evidence="1" type="ORF">SAMN05444158_4273</name>
</gene>
<proteinExistence type="predicted"/>
<evidence type="ECO:0000313" key="2">
    <source>
        <dbReference type="Proteomes" id="UP000243904"/>
    </source>
</evidence>
<dbReference type="Proteomes" id="UP000243904">
    <property type="component" value="Chromosome I"/>
</dbReference>
<organism evidence="1 2">
    <name type="scientific">Bradyrhizobium canariense</name>
    <dbReference type="NCBI Taxonomy" id="255045"/>
    <lineage>
        <taxon>Bacteria</taxon>
        <taxon>Pseudomonadati</taxon>
        <taxon>Pseudomonadota</taxon>
        <taxon>Alphaproteobacteria</taxon>
        <taxon>Hyphomicrobiales</taxon>
        <taxon>Nitrobacteraceae</taxon>
        <taxon>Bradyrhizobium</taxon>
    </lineage>
</organism>
<accession>A0A1H1XD05</accession>
<keyword evidence="2" id="KW-1185">Reference proteome</keyword>
<protein>
    <submittedName>
        <fullName evidence="1">Putative motility protein</fullName>
    </submittedName>
</protein>
<dbReference type="InterPro" id="IPR025906">
    <property type="entry name" value="YjfB_motility"/>
</dbReference>
<evidence type="ECO:0000313" key="1">
    <source>
        <dbReference type="EMBL" id="SDT07194.1"/>
    </source>
</evidence>
<name>A0A1H1XD05_9BRAD</name>
<dbReference type="EMBL" id="LT629750">
    <property type="protein sequence ID" value="SDT07194.1"/>
    <property type="molecule type" value="Genomic_DNA"/>
</dbReference>
<sequence length="60" mass="5897">MVAAALALQAGNTQTQIATSVMKSNLDAEKSSVETILGIPSAPSTANLGPGIGSNLNVTA</sequence>
<dbReference type="Pfam" id="PF14070">
    <property type="entry name" value="YjfB_motility"/>
    <property type="match status" value="1"/>
</dbReference>
<reference evidence="2" key="1">
    <citation type="submission" date="2016-10" db="EMBL/GenBank/DDBJ databases">
        <authorList>
            <person name="Varghese N."/>
            <person name="Submissions S."/>
        </authorList>
    </citation>
    <scope>NUCLEOTIDE SEQUENCE [LARGE SCALE GENOMIC DNA]</scope>
    <source>
        <strain evidence="2">GAS369</strain>
    </source>
</reference>
<dbReference type="AlphaFoldDB" id="A0A1H1XD05"/>